<organism evidence="1 2">
    <name type="scientific">Escherichia coli</name>
    <dbReference type="NCBI Taxonomy" id="562"/>
    <lineage>
        <taxon>Bacteria</taxon>
        <taxon>Pseudomonadati</taxon>
        <taxon>Pseudomonadota</taxon>
        <taxon>Gammaproteobacteria</taxon>
        <taxon>Enterobacterales</taxon>
        <taxon>Enterobacteriaceae</taxon>
        <taxon>Escherichia</taxon>
    </lineage>
</organism>
<evidence type="ECO:0000313" key="2">
    <source>
        <dbReference type="Proteomes" id="UP000254159"/>
    </source>
</evidence>
<name>A0A376RJQ1_ECOLX</name>
<evidence type="ECO:0000313" key="1">
    <source>
        <dbReference type="EMBL" id="STI18093.1"/>
    </source>
</evidence>
<proteinExistence type="predicted"/>
<gene>
    <name evidence="1" type="ORF">NCTC10865_03415</name>
</gene>
<dbReference type="Gene3D" id="3.40.190.10">
    <property type="entry name" value="Periplasmic binding protein-like II"/>
    <property type="match status" value="1"/>
</dbReference>
<accession>A0A376RJQ1</accession>
<protein>
    <submittedName>
        <fullName evidence="1">ABC transporter substrate-binding protein</fullName>
    </submittedName>
</protein>
<dbReference type="EMBL" id="UGCD01000002">
    <property type="protein sequence ID" value="STI18093.1"/>
    <property type="molecule type" value="Genomic_DNA"/>
</dbReference>
<dbReference type="Proteomes" id="UP000254159">
    <property type="component" value="Unassembled WGS sequence"/>
</dbReference>
<sequence>MQALTYYRDLAANTMPGSNDIMEVKDAFMNGTAPMAIYSTYILPAVIKEGDPKNVGFVVPTEKNSAVYGMLTSLTITGRAKDRRDGSSRKICHLYGAGRQHCRLGDDVARCCAAGE</sequence>
<reference evidence="1 2" key="1">
    <citation type="submission" date="2018-06" db="EMBL/GenBank/DDBJ databases">
        <authorList>
            <consortium name="Pathogen Informatics"/>
            <person name="Doyle S."/>
        </authorList>
    </citation>
    <scope>NUCLEOTIDE SEQUENCE [LARGE SCALE GENOMIC DNA]</scope>
    <source>
        <strain evidence="1 2">NCTC10865</strain>
    </source>
</reference>
<dbReference type="AlphaFoldDB" id="A0A376RJQ1"/>
<dbReference type="SUPFAM" id="SSF53850">
    <property type="entry name" value="Periplasmic binding protein-like II"/>
    <property type="match status" value="1"/>
</dbReference>